<dbReference type="InterPro" id="IPR012336">
    <property type="entry name" value="Thioredoxin-like_fold"/>
</dbReference>
<dbReference type="AlphaFoldDB" id="A0A433YAT2"/>
<evidence type="ECO:0000313" key="8">
    <source>
        <dbReference type="EMBL" id="RUT46968.1"/>
    </source>
</evidence>
<dbReference type="OrthoDB" id="117402at2"/>
<keyword evidence="6" id="KW-0812">Transmembrane</keyword>
<comment type="caution">
    <text evidence="8">The sequence shown here is derived from an EMBL/GenBank/DDBJ whole genome shotgun (WGS) entry which is preliminary data.</text>
</comment>
<feature type="domain" description="Thioredoxin" evidence="7">
    <location>
        <begin position="46"/>
        <end position="234"/>
    </location>
</feature>
<keyword evidence="5" id="KW-0676">Redox-active center</keyword>
<evidence type="ECO:0000259" key="7">
    <source>
        <dbReference type="PROSITE" id="PS51352"/>
    </source>
</evidence>
<evidence type="ECO:0000256" key="5">
    <source>
        <dbReference type="ARBA" id="ARBA00023284"/>
    </source>
</evidence>
<dbReference type="Pfam" id="PF13462">
    <property type="entry name" value="Thioredoxin_4"/>
    <property type="match status" value="1"/>
</dbReference>
<keyword evidence="6" id="KW-0472">Membrane</keyword>
<comment type="similarity">
    <text evidence="1">Belongs to the thioredoxin family. DsbA subfamily.</text>
</comment>
<dbReference type="SUPFAM" id="SSF52833">
    <property type="entry name" value="Thioredoxin-like"/>
    <property type="match status" value="1"/>
</dbReference>
<evidence type="ECO:0000256" key="4">
    <source>
        <dbReference type="ARBA" id="ARBA00023157"/>
    </source>
</evidence>
<organism evidence="8 9">
    <name type="scientific">Paenibacillus anaericanus</name>
    <dbReference type="NCBI Taxonomy" id="170367"/>
    <lineage>
        <taxon>Bacteria</taxon>
        <taxon>Bacillati</taxon>
        <taxon>Bacillota</taxon>
        <taxon>Bacilli</taxon>
        <taxon>Bacillales</taxon>
        <taxon>Paenibacillaceae</taxon>
        <taxon>Paenibacillus</taxon>
    </lineage>
</organism>
<keyword evidence="2" id="KW-0732">Signal</keyword>
<evidence type="ECO:0000313" key="9">
    <source>
        <dbReference type="Proteomes" id="UP000279446"/>
    </source>
</evidence>
<evidence type="ECO:0000256" key="3">
    <source>
        <dbReference type="ARBA" id="ARBA00023002"/>
    </source>
</evidence>
<keyword evidence="4" id="KW-1015">Disulfide bond</keyword>
<keyword evidence="3" id="KW-0560">Oxidoreductase</keyword>
<feature type="transmembrane region" description="Helical" evidence="6">
    <location>
        <begin position="16"/>
        <end position="39"/>
    </location>
</feature>
<dbReference type="EMBL" id="RZNY01000006">
    <property type="protein sequence ID" value="RUT46968.1"/>
    <property type="molecule type" value="Genomic_DNA"/>
</dbReference>
<sequence length="234" mass="26302">MVRRRIVKSSKKSSKWSFFLLGGVVVLLVAVLLVIKLTYDKGEGEILTPASVQEQVLKGFETSNQPYIGDPKAPVVIVEFADYKCPSCKHWTEDVFSQLKKAYLDTGKAVFYFVDLPFLAPDSTVAALAGESLYQQNVDYFWTYYKLMMEQQGNKNDTWATKEFIMDLVKQNIPGVDLKQFEQDLDSQKYIGNINADIKIADDSQVGGTPTIFVNGNPVEDDSFEGIKAVIEKQ</sequence>
<reference evidence="8 9" key="1">
    <citation type="submission" date="2018-12" db="EMBL/GenBank/DDBJ databases">
        <authorList>
            <person name="Sun L."/>
            <person name="Chen Z."/>
        </authorList>
    </citation>
    <scope>NUCLEOTIDE SEQUENCE [LARGE SCALE GENOMIC DNA]</scope>
    <source>
        <strain evidence="8 9">DSM 15890</strain>
    </source>
</reference>
<gene>
    <name evidence="8" type="ORF">EJP82_09710</name>
</gene>
<dbReference type="PANTHER" id="PTHR13887:SF14">
    <property type="entry name" value="DISULFIDE BOND FORMATION PROTEIN D"/>
    <property type="match status" value="1"/>
</dbReference>
<dbReference type="GO" id="GO:0016491">
    <property type="term" value="F:oxidoreductase activity"/>
    <property type="evidence" value="ECO:0007669"/>
    <property type="project" value="UniProtKB-KW"/>
</dbReference>
<dbReference type="PROSITE" id="PS51352">
    <property type="entry name" value="THIOREDOXIN_2"/>
    <property type="match status" value="1"/>
</dbReference>
<evidence type="ECO:0000256" key="2">
    <source>
        <dbReference type="ARBA" id="ARBA00022729"/>
    </source>
</evidence>
<proteinExistence type="inferred from homology"/>
<keyword evidence="6" id="KW-1133">Transmembrane helix</keyword>
<dbReference type="InterPro" id="IPR036249">
    <property type="entry name" value="Thioredoxin-like_sf"/>
</dbReference>
<keyword evidence="9" id="KW-1185">Reference proteome</keyword>
<dbReference type="Proteomes" id="UP000279446">
    <property type="component" value="Unassembled WGS sequence"/>
</dbReference>
<protein>
    <submittedName>
        <fullName evidence="8">DsbA family protein</fullName>
    </submittedName>
</protein>
<dbReference type="InterPro" id="IPR013766">
    <property type="entry name" value="Thioredoxin_domain"/>
</dbReference>
<name>A0A433YAT2_9BACL</name>
<evidence type="ECO:0000256" key="1">
    <source>
        <dbReference type="ARBA" id="ARBA00005791"/>
    </source>
</evidence>
<accession>A0A433YAT2</accession>
<evidence type="ECO:0000256" key="6">
    <source>
        <dbReference type="SAM" id="Phobius"/>
    </source>
</evidence>
<dbReference type="PANTHER" id="PTHR13887">
    <property type="entry name" value="GLUTATHIONE S-TRANSFERASE KAPPA"/>
    <property type="match status" value="1"/>
</dbReference>
<dbReference type="Gene3D" id="3.40.30.10">
    <property type="entry name" value="Glutaredoxin"/>
    <property type="match status" value="1"/>
</dbReference>